<dbReference type="AlphaFoldDB" id="A0A913ZTX1"/>
<sequence length="467" mass="50118">MYISCPCPPSTSSKTLEQESQPPRTLFLHQNSPWTMSGVVSNSLEGPDGGRPGWVAVLALWTENLMETGITKGLGIMLPILQIQLTSQMWIIGWIASLTIATSGFVAPFGGLVSRRFGAGYVMMTCGVMMSAAAIAGSFVENSLQLALLYTLLAGTAIGISSVVAKEAVGRCFTKNYATANGIARTGYSVGLIVFAPLVQLFLNTYGWRGTMLLVGAITMHFVASGAVMVATRQPELDQSNAYQTLPQTERTNSSSAHESTLRSHRSSLRKFVSKNFEAGLLLNARFWLVAVISCCTIYAYLMWIVYFVSQAQSNGFTLEEAGSFVTIAGIANLFGKISQGLITDRGVMSSWTLVAVCIVMSSVSYLASSLLTSFWPMMTSAVLILFSDGVLSCQTDVLVKQVLGVELLAGAFGWIGLKVTLLLVALGFLPGLVYDLTGSYTAAFLLIGSVQAVPLVPLLMLRYSQR</sequence>
<dbReference type="Gene3D" id="1.20.1250.20">
    <property type="entry name" value="MFS general substrate transporter like domains"/>
    <property type="match status" value="1"/>
</dbReference>
<comment type="subcellular location">
    <subcellularLocation>
        <location evidence="1">Membrane</location>
        <topology evidence="1">Multi-pass membrane protein</topology>
    </subcellularLocation>
</comment>
<dbReference type="GO" id="GO:0008028">
    <property type="term" value="F:monocarboxylic acid transmembrane transporter activity"/>
    <property type="evidence" value="ECO:0007669"/>
    <property type="project" value="TreeGrafter"/>
</dbReference>
<evidence type="ECO:0000256" key="3">
    <source>
        <dbReference type="SAM" id="Phobius"/>
    </source>
</evidence>
<keyword evidence="3" id="KW-1133">Transmembrane helix</keyword>
<keyword evidence="6" id="KW-1185">Reference proteome</keyword>
<feature type="transmembrane region" description="Helical" evidence="3">
    <location>
        <begin position="91"/>
        <end position="113"/>
    </location>
</feature>
<evidence type="ECO:0000256" key="1">
    <source>
        <dbReference type="ARBA" id="ARBA00004141"/>
    </source>
</evidence>
<feature type="transmembrane region" description="Helical" evidence="3">
    <location>
        <begin position="186"/>
        <end position="206"/>
    </location>
</feature>
<evidence type="ECO:0000313" key="6">
    <source>
        <dbReference type="Proteomes" id="UP000887568"/>
    </source>
</evidence>
<dbReference type="InterPro" id="IPR036259">
    <property type="entry name" value="MFS_trans_sf"/>
</dbReference>
<feature type="transmembrane region" description="Helical" evidence="3">
    <location>
        <begin position="348"/>
        <end position="368"/>
    </location>
</feature>
<dbReference type="SUPFAM" id="SSF103473">
    <property type="entry name" value="MFS general substrate transporter"/>
    <property type="match status" value="1"/>
</dbReference>
<name>A0A913ZTX1_PATMI</name>
<accession>A0A913ZTX1</accession>
<feature type="transmembrane region" description="Helical" evidence="3">
    <location>
        <begin position="404"/>
        <end position="429"/>
    </location>
</feature>
<evidence type="ECO:0000256" key="2">
    <source>
        <dbReference type="SAM" id="MobiDB-lite"/>
    </source>
</evidence>
<dbReference type="EnsemblMetazoa" id="XM_038198961.1">
    <property type="protein sequence ID" value="XP_038054889.1"/>
    <property type="gene ID" value="LOC119727095"/>
</dbReference>
<dbReference type="InterPro" id="IPR011701">
    <property type="entry name" value="MFS"/>
</dbReference>
<evidence type="ECO:0000259" key="4">
    <source>
        <dbReference type="PROSITE" id="PS50850"/>
    </source>
</evidence>
<dbReference type="PANTHER" id="PTHR11360:SF303">
    <property type="entry name" value="MAJOR FACILITATOR SUPERFAMILY (MFS) PROFILE DOMAIN-CONTAINING PROTEIN"/>
    <property type="match status" value="1"/>
</dbReference>
<dbReference type="GO" id="GO:0016020">
    <property type="term" value="C:membrane"/>
    <property type="evidence" value="ECO:0007669"/>
    <property type="project" value="UniProtKB-SubCell"/>
</dbReference>
<reference evidence="5" key="1">
    <citation type="submission" date="2022-11" db="UniProtKB">
        <authorList>
            <consortium name="EnsemblMetazoa"/>
        </authorList>
    </citation>
    <scope>IDENTIFICATION</scope>
</reference>
<dbReference type="RefSeq" id="XP_038054889.1">
    <property type="nucleotide sequence ID" value="XM_038198961.1"/>
</dbReference>
<dbReference type="EnsemblMetazoa" id="XM_038207028.1">
    <property type="protein sequence ID" value="XP_038062956.1"/>
    <property type="gene ID" value="LOC119733620"/>
</dbReference>
<feature type="transmembrane region" description="Helical" evidence="3">
    <location>
        <begin position="316"/>
        <end position="336"/>
    </location>
</feature>
<keyword evidence="3" id="KW-0812">Transmembrane</keyword>
<evidence type="ECO:0000313" key="5">
    <source>
        <dbReference type="EnsemblMetazoa" id="XP_038054889.1"/>
    </source>
</evidence>
<feature type="transmembrane region" description="Helical" evidence="3">
    <location>
        <begin position="441"/>
        <end position="462"/>
    </location>
</feature>
<dbReference type="GeneID" id="119727095"/>
<protein>
    <recommendedName>
        <fullName evidence="4">Major facilitator superfamily (MFS) profile domain-containing protein</fullName>
    </recommendedName>
</protein>
<dbReference type="Pfam" id="PF07690">
    <property type="entry name" value="MFS_1"/>
    <property type="match status" value="1"/>
</dbReference>
<dbReference type="InterPro" id="IPR050327">
    <property type="entry name" value="Proton-linked_MCT"/>
</dbReference>
<dbReference type="Proteomes" id="UP000887568">
    <property type="component" value="Unplaced"/>
</dbReference>
<keyword evidence="3" id="KW-0472">Membrane</keyword>
<dbReference type="PANTHER" id="PTHR11360">
    <property type="entry name" value="MONOCARBOXYLATE TRANSPORTER"/>
    <property type="match status" value="1"/>
</dbReference>
<dbReference type="InterPro" id="IPR020846">
    <property type="entry name" value="MFS_dom"/>
</dbReference>
<proteinExistence type="predicted"/>
<dbReference type="GeneID" id="119733620"/>
<dbReference type="RefSeq" id="XP_038062956.1">
    <property type="nucleotide sequence ID" value="XM_038207028.1"/>
</dbReference>
<feature type="domain" description="Major facilitator superfamily (MFS) profile" evidence="4">
    <location>
        <begin position="56"/>
        <end position="467"/>
    </location>
</feature>
<feature type="transmembrane region" description="Helical" evidence="3">
    <location>
        <begin position="287"/>
        <end position="310"/>
    </location>
</feature>
<feature type="compositionally biased region" description="Polar residues" evidence="2">
    <location>
        <begin position="14"/>
        <end position="23"/>
    </location>
</feature>
<dbReference type="OrthoDB" id="6499973at2759"/>
<organism evidence="5 6">
    <name type="scientific">Patiria miniata</name>
    <name type="common">Bat star</name>
    <name type="synonym">Asterina miniata</name>
    <dbReference type="NCBI Taxonomy" id="46514"/>
    <lineage>
        <taxon>Eukaryota</taxon>
        <taxon>Metazoa</taxon>
        <taxon>Echinodermata</taxon>
        <taxon>Eleutherozoa</taxon>
        <taxon>Asterozoa</taxon>
        <taxon>Asteroidea</taxon>
        <taxon>Valvatacea</taxon>
        <taxon>Valvatida</taxon>
        <taxon>Asterinidae</taxon>
        <taxon>Patiria</taxon>
    </lineage>
</organism>
<dbReference type="OMA" id="KNTHAME"/>
<feature type="transmembrane region" description="Helical" evidence="3">
    <location>
        <begin position="146"/>
        <end position="165"/>
    </location>
</feature>
<feature type="transmembrane region" description="Helical" evidence="3">
    <location>
        <begin position="120"/>
        <end position="140"/>
    </location>
</feature>
<feature type="region of interest" description="Disordered" evidence="2">
    <location>
        <begin position="1"/>
        <end position="23"/>
    </location>
</feature>
<dbReference type="PROSITE" id="PS50850">
    <property type="entry name" value="MFS"/>
    <property type="match status" value="1"/>
</dbReference>